<dbReference type="AlphaFoldDB" id="A0A6J4NI23"/>
<organism evidence="3">
    <name type="scientific">uncultured Quadrisphaera sp</name>
    <dbReference type="NCBI Taxonomy" id="904978"/>
    <lineage>
        <taxon>Bacteria</taxon>
        <taxon>Bacillati</taxon>
        <taxon>Actinomycetota</taxon>
        <taxon>Actinomycetes</taxon>
        <taxon>Kineosporiales</taxon>
        <taxon>Kineosporiaceae</taxon>
        <taxon>Quadrisphaera</taxon>
        <taxon>environmental samples</taxon>
    </lineage>
</organism>
<evidence type="ECO:0000313" key="3">
    <source>
        <dbReference type="EMBL" id="CAA9385718.1"/>
    </source>
</evidence>
<dbReference type="PRINTS" id="PR00412">
    <property type="entry name" value="EPOXHYDRLASE"/>
</dbReference>
<evidence type="ECO:0000259" key="2">
    <source>
        <dbReference type="Pfam" id="PF00561"/>
    </source>
</evidence>
<reference evidence="3" key="1">
    <citation type="submission" date="2020-02" db="EMBL/GenBank/DDBJ databases">
        <authorList>
            <person name="Meier V. D."/>
        </authorList>
    </citation>
    <scope>NUCLEOTIDE SEQUENCE</scope>
    <source>
        <strain evidence="3">AVDCRST_MAG35</strain>
    </source>
</reference>
<dbReference type="EMBL" id="CADCUY010000024">
    <property type="protein sequence ID" value="CAA9385718.1"/>
    <property type="molecule type" value="Genomic_DNA"/>
</dbReference>
<dbReference type="InterPro" id="IPR000073">
    <property type="entry name" value="AB_hydrolase_1"/>
</dbReference>
<evidence type="ECO:0000256" key="1">
    <source>
        <dbReference type="ARBA" id="ARBA00022801"/>
    </source>
</evidence>
<dbReference type="PANTHER" id="PTHR43329">
    <property type="entry name" value="EPOXIDE HYDROLASE"/>
    <property type="match status" value="1"/>
</dbReference>
<protein>
    <recommendedName>
        <fullName evidence="2">AB hydrolase-1 domain-containing protein</fullName>
    </recommendedName>
</protein>
<sequence length="303" mass="31998">MAAAWTARSGDVELHVTEAGPRTGSPVLLLHGFPDSAALWRHQVGALAAAGHRVLAPDLRGFGASTRPADVGAYAMPHLVADVAAVLDAAGAPRAAVVGHDWGAVLAWAFTRAAPERVERLVAVSVGHPRATAAGGLQQALRSWYIYLFLLPGVAERVVPAADWAFVRRLFWGGASPADEPDLARQLADLARPGALAAGLAWYRANLRPTRLPRGGGGRSAVTGDPVVRCPVMGVWSSADPALTEAQMLASQRFVAGPWRYERLDGVDHWVPVHAAARLSALLVAFLADDRLADDRLAEGRPA</sequence>
<accession>A0A6J4NI23</accession>
<name>A0A6J4NI23_9ACTN</name>
<proteinExistence type="predicted"/>
<dbReference type="InterPro" id="IPR000639">
    <property type="entry name" value="Epox_hydrolase-like"/>
</dbReference>
<dbReference type="GO" id="GO:0016787">
    <property type="term" value="F:hydrolase activity"/>
    <property type="evidence" value="ECO:0007669"/>
    <property type="project" value="UniProtKB-KW"/>
</dbReference>
<dbReference type="Gene3D" id="3.40.50.1820">
    <property type="entry name" value="alpha/beta hydrolase"/>
    <property type="match status" value="1"/>
</dbReference>
<dbReference type="SUPFAM" id="SSF53474">
    <property type="entry name" value="alpha/beta-Hydrolases"/>
    <property type="match status" value="1"/>
</dbReference>
<feature type="domain" description="AB hydrolase-1" evidence="2">
    <location>
        <begin position="26"/>
        <end position="157"/>
    </location>
</feature>
<gene>
    <name evidence="3" type="ORF">AVDCRST_MAG35-113</name>
</gene>
<dbReference type="PRINTS" id="PR00111">
    <property type="entry name" value="ABHYDROLASE"/>
</dbReference>
<dbReference type="InterPro" id="IPR029058">
    <property type="entry name" value="AB_hydrolase_fold"/>
</dbReference>
<keyword evidence="1" id="KW-0378">Hydrolase</keyword>
<dbReference type="Pfam" id="PF00561">
    <property type="entry name" value="Abhydrolase_1"/>
    <property type="match status" value="1"/>
</dbReference>